<dbReference type="Pfam" id="PF16923">
    <property type="entry name" value="Glyco_hydro_63N"/>
    <property type="match status" value="1"/>
</dbReference>
<keyword evidence="5 12" id="KW-0256">Endoplasmic reticulum</keyword>
<dbReference type="GeneID" id="11495137"/>
<proteinExistence type="inferred from homology"/>
<feature type="chain" id="PRO_5003410837" description="Mannosyl-oligosaccharide glucosidase" evidence="14">
    <location>
        <begin position="20"/>
        <end position="811"/>
    </location>
</feature>
<evidence type="ECO:0000256" key="10">
    <source>
        <dbReference type="ARBA" id="ARBA00023295"/>
    </source>
</evidence>
<reference evidence="17 18" key="1">
    <citation type="journal article" date="2011" name="Proc. Natl. Acad. Sci. U.S.A.">
        <title>Evolutionary erosion of yeast sex chromosomes by mating-type switching accidents.</title>
        <authorList>
            <person name="Gordon J.L."/>
            <person name="Armisen D."/>
            <person name="Proux-Wera E."/>
            <person name="Oheigeartaigh S.S."/>
            <person name="Byrne K.P."/>
            <person name="Wolfe K.H."/>
        </authorList>
    </citation>
    <scope>NUCLEOTIDE SEQUENCE [LARGE SCALE GENOMIC DNA]</scope>
    <source>
        <strain evidence="18">ATCC 10597 / BCRC 20456 / CBS 421 / NBRC 0211 / NRRL Y-12639</strain>
    </source>
</reference>
<dbReference type="GO" id="GO:0098553">
    <property type="term" value="C:lumenal side of endoplasmic reticulum membrane"/>
    <property type="evidence" value="ECO:0007669"/>
    <property type="project" value="EnsemblFungi"/>
</dbReference>
<keyword evidence="9 13" id="KW-0325">Glycoprotein</keyword>
<evidence type="ECO:0000256" key="9">
    <source>
        <dbReference type="ARBA" id="ARBA00023180"/>
    </source>
</evidence>
<keyword evidence="6" id="KW-0735">Signal-anchor</keyword>
<dbReference type="AlphaFoldDB" id="G0WA72"/>
<gene>
    <name evidence="17" type="primary">NDAI0D03690</name>
    <name evidence="17" type="ordered locus">NDAI_0D03690</name>
</gene>
<dbReference type="STRING" id="1071378.G0WA72"/>
<dbReference type="GO" id="GO:0009311">
    <property type="term" value="P:oligosaccharide metabolic process"/>
    <property type="evidence" value="ECO:0007669"/>
    <property type="project" value="UniProtKB-UniRule"/>
</dbReference>
<evidence type="ECO:0000313" key="17">
    <source>
        <dbReference type="EMBL" id="CCD24683.1"/>
    </source>
</evidence>
<evidence type="ECO:0000256" key="14">
    <source>
        <dbReference type="SAM" id="SignalP"/>
    </source>
</evidence>
<evidence type="ECO:0000256" key="6">
    <source>
        <dbReference type="ARBA" id="ARBA00022968"/>
    </source>
</evidence>
<comment type="function">
    <text evidence="12">Cleaves the distal alpha 1,2-linked glucose residue from the Glc(3)Man(9)GlcNAc(2) oligosaccharide precursor.</text>
</comment>
<evidence type="ECO:0000256" key="7">
    <source>
        <dbReference type="ARBA" id="ARBA00022989"/>
    </source>
</evidence>
<evidence type="ECO:0000256" key="8">
    <source>
        <dbReference type="ARBA" id="ARBA00023136"/>
    </source>
</evidence>
<dbReference type="OMA" id="FNWYNTT"/>
<dbReference type="InterPro" id="IPR031335">
    <property type="entry name" value="Glyco_hydro_63_C"/>
</dbReference>
<comment type="similarity">
    <text evidence="2 12">Belongs to the glycosyl hydrolase 63 family.</text>
</comment>
<evidence type="ECO:0000256" key="1">
    <source>
        <dbReference type="ARBA" id="ARBA00004648"/>
    </source>
</evidence>
<dbReference type="InterPro" id="IPR031631">
    <property type="entry name" value="Glyco_hydro_63N"/>
</dbReference>
<comment type="pathway">
    <text evidence="13">Glycan metabolism; N-glycan degradation.</text>
</comment>
<comment type="catalytic activity">
    <reaction evidence="12">
        <text>N(4)-(alpha-D-Glc-(1-&gt;2)-alpha-D-Glc-(1-&gt;3)-alpha-D-Glc-(1-&gt;3)-alpha-D-Man-(1-&gt;2)-alpha-D-Man-(1-&gt;2)-alpha-D-Man-(1-&gt;3)-[alpha-D-Man-(1-&gt;2)-alpha-D-Man-(1-&gt;3)-[alpha-D-Man-(1-&gt;2)-alpha-D-Man-(1-&gt;6)]-alpha-D-Man-(1-&gt;6)]-beta-D-Man-(1-&gt;4)-beta-D-GlcNAc-(1-&gt;4)-beta-D-GlcNAc)-L-asparaginyl-[protein] + H2O = N(4)-(alpha-D-Glc-(1-&gt;3)-alpha-D-Glc-(1-&gt;3)-alpha-D-Man-(1-&gt;2)-alpha-D-Man-(1-&gt;2)-alpha-D-Man-(1-&gt;3)-[alpha-D-Man-(1-&gt;2)-alpha-D-Man-(1-&gt;3)-[alpha-D-Man-(1-&gt;2)-alpha-D-Man-(1-&gt;6)]-alpha-D-Man-(1-&gt;6)]-beta-D-Man-(1-&gt;4)-beta-D-GlcNAc-(1-&gt;4)-beta-D-GlcNAc)-L-asparaginyl-[protein] + beta-D-glucose</text>
        <dbReference type="Rhea" id="RHEA:55988"/>
        <dbReference type="Rhea" id="RHEA-COMP:12806"/>
        <dbReference type="Rhea" id="RHEA-COMP:14355"/>
        <dbReference type="ChEBI" id="CHEBI:15377"/>
        <dbReference type="ChEBI" id="CHEBI:15903"/>
        <dbReference type="ChEBI" id="CHEBI:59082"/>
        <dbReference type="ChEBI" id="CHEBI:132537"/>
        <dbReference type="EC" id="3.2.1.106"/>
    </reaction>
</comment>
<evidence type="ECO:0000256" key="11">
    <source>
        <dbReference type="ARBA" id="ARBA00038888"/>
    </source>
</evidence>
<accession>G0WA72</accession>
<dbReference type="Proteomes" id="UP000000689">
    <property type="component" value="Chromosome 4"/>
</dbReference>
<feature type="domain" description="Glycosyl hydrolase family 63 C-terminal" evidence="15">
    <location>
        <begin position="309"/>
        <end position="809"/>
    </location>
</feature>
<dbReference type="Pfam" id="PF03200">
    <property type="entry name" value="Glyco_hydro_63"/>
    <property type="match status" value="1"/>
</dbReference>
<keyword evidence="4 12" id="KW-0378">Hydrolase</keyword>
<protein>
    <recommendedName>
        <fullName evidence="11 12">Mannosyl-oligosaccharide glucosidase</fullName>
        <ecNumber evidence="11 12">3.2.1.106</ecNumber>
    </recommendedName>
    <alternativeName>
        <fullName evidence="13">Glucosidase I</fullName>
    </alternativeName>
</protein>
<keyword evidence="18" id="KW-1185">Reference proteome</keyword>
<dbReference type="Gene3D" id="2.70.98.110">
    <property type="entry name" value="Glycosyl hydrolase family 63, N-terminal domain"/>
    <property type="match status" value="1"/>
</dbReference>
<evidence type="ECO:0000259" key="16">
    <source>
        <dbReference type="Pfam" id="PF16923"/>
    </source>
</evidence>
<dbReference type="HOGENOM" id="CLU_007380_2_0_1"/>
<dbReference type="EMBL" id="HE580270">
    <property type="protein sequence ID" value="CCD24683.1"/>
    <property type="molecule type" value="Genomic_DNA"/>
</dbReference>
<dbReference type="GO" id="GO:0006488">
    <property type="term" value="P:dolichol-linked oligosaccharide biosynthetic process"/>
    <property type="evidence" value="ECO:0007669"/>
    <property type="project" value="EnsemblFungi"/>
</dbReference>
<dbReference type="PANTHER" id="PTHR10412">
    <property type="entry name" value="MANNOSYL-OLIGOSACCHARIDE GLUCOSIDASE"/>
    <property type="match status" value="1"/>
</dbReference>
<sequence>MVGINILTFCWLLFQSVAGSDDFENDVYEKSINQTLLWGPYRSNCYFGITPRYIDESPFVMGLMWFDSHLTNGISSMRHFVDENDRMKKYGWNAFDPRIGGEEVIIDEENNVNLSLSFVKSHDGLNWALRVKGKPLDLNKKSTTSIVLYMQQQGDANTNELLKTRDEEHFVLKGKSTQLGKYDISIKDNEGRYYKDPTLKSMKIAEGADCSQMSHLSLNVPDHESWKARDIFQTIIGDSIKDIVQEQGSMDNFDNRLTPSLYQIRNIYNLPPGNFHYVQKTFDLSDTEGFEFDMIFNSAQSKQRIESYNEISSLITSALNEINIKFDKIFTIDSEEKRNFALETLSNLLGGIGYFHGTQIIDRTTVFDEDQFQEIKLINGKEEGPYSLFTSVPSRSKFPRGFYWDEGFHLLQIMEYDLDLAFEIMASWVDLIDEDGWVAREVILGDEARSRVPAEFTVQSPKIANPPTLLLAFSEMLQRVTGNVDNFHCDESTEDDTIGDFTQDGNRLENNPDLIKEYARKVYPKLLKHYNWFRRTQKGVIDEYSDIFEEEGIWDSIHKDEVFKWVGRTATHCLPSGLDDYPRAPTPDIAELHVDALSWVGIMTRSMKQIANILNQENDEKLYAQIESNIIENLETLHWNPKSGSYCDITIDEEYGDSREFICHDGYISLLPFALKLIPKDSPNLDKVVSLIADEDKLFSPFGILSLSKQDEYFGRGENYWRGPIWMNINYLVLDALKYYYPEITSTQKSKRTPAAKLCNELSNRLIKNVYRVWKHSGYCYENYSPIDGHGMGTEHFTGWTALIVNILGRS</sequence>
<dbReference type="KEGG" id="ndi:NDAI_0D03690"/>
<keyword evidence="3" id="KW-0812">Transmembrane</keyword>
<dbReference type="OrthoDB" id="410058at2759"/>
<dbReference type="InterPro" id="IPR038518">
    <property type="entry name" value="Glyco_hydro_63N_sf"/>
</dbReference>
<dbReference type="EC" id="3.2.1.106" evidence="11 12"/>
<keyword evidence="8" id="KW-0472">Membrane</keyword>
<dbReference type="InterPro" id="IPR012341">
    <property type="entry name" value="6hp_glycosidase-like_sf"/>
</dbReference>
<evidence type="ECO:0000256" key="3">
    <source>
        <dbReference type="ARBA" id="ARBA00022692"/>
    </source>
</evidence>
<dbReference type="GO" id="GO:0004573">
    <property type="term" value="F:Glc3Man9GlcNAc2 oligosaccharide glucosidase activity"/>
    <property type="evidence" value="ECO:0007669"/>
    <property type="project" value="UniProtKB-UniRule"/>
</dbReference>
<feature type="domain" description="Glycosyl hydrolase family 63 N-terminal" evidence="16">
    <location>
        <begin position="35"/>
        <end position="251"/>
    </location>
</feature>
<evidence type="ECO:0000256" key="5">
    <source>
        <dbReference type="ARBA" id="ARBA00022824"/>
    </source>
</evidence>
<keyword evidence="10 12" id="KW-0326">Glycosidase</keyword>
<evidence type="ECO:0000256" key="13">
    <source>
        <dbReference type="RuleBase" id="RU369107"/>
    </source>
</evidence>
<keyword evidence="7" id="KW-1133">Transmembrane helix</keyword>
<feature type="signal peptide" evidence="14">
    <location>
        <begin position="1"/>
        <end position="19"/>
    </location>
</feature>
<keyword evidence="14" id="KW-0732">Signal</keyword>
<comment type="subcellular location">
    <subcellularLocation>
        <location evidence="1 12">Endoplasmic reticulum membrane</location>
        <topology evidence="1 12">Single-pass type II membrane protein</topology>
    </subcellularLocation>
</comment>
<evidence type="ECO:0000256" key="2">
    <source>
        <dbReference type="ARBA" id="ARBA00010833"/>
    </source>
</evidence>
<dbReference type="eggNOG" id="KOG2161">
    <property type="taxonomic scope" value="Eukaryota"/>
</dbReference>
<dbReference type="Gene3D" id="1.50.10.10">
    <property type="match status" value="1"/>
</dbReference>
<dbReference type="InterPro" id="IPR008928">
    <property type="entry name" value="6-hairpin_glycosidase_sf"/>
</dbReference>
<evidence type="ECO:0000256" key="4">
    <source>
        <dbReference type="ARBA" id="ARBA00022801"/>
    </source>
</evidence>
<evidence type="ECO:0000256" key="12">
    <source>
        <dbReference type="RuleBase" id="RU368089"/>
    </source>
</evidence>
<dbReference type="RefSeq" id="XP_003669926.1">
    <property type="nucleotide sequence ID" value="XM_003669878.1"/>
</dbReference>
<dbReference type="InterPro" id="IPR004888">
    <property type="entry name" value="Glycoside_hydrolase_63"/>
</dbReference>
<dbReference type="SUPFAM" id="SSF48208">
    <property type="entry name" value="Six-hairpin glycosidases"/>
    <property type="match status" value="1"/>
</dbReference>
<evidence type="ECO:0000313" key="18">
    <source>
        <dbReference type="Proteomes" id="UP000000689"/>
    </source>
</evidence>
<dbReference type="GO" id="GO:0006491">
    <property type="term" value="P:N-glycan processing"/>
    <property type="evidence" value="ECO:0007669"/>
    <property type="project" value="EnsemblFungi"/>
</dbReference>
<name>G0WA72_NAUDC</name>
<dbReference type="GO" id="GO:0070880">
    <property type="term" value="P:fungal-type cell wall beta-glucan biosynthetic process"/>
    <property type="evidence" value="ECO:0007669"/>
    <property type="project" value="EnsemblFungi"/>
</dbReference>
<evidence type="ECO:0000259" key="15">
    <source>
        <dbReference type="Pfam" id="PF03200"/>
    </source>
</evidence>
<organism evidence="17 18">
    <name type="scientific">Naumovozyma dairenensis (strain ATCC 10597 / BCRC 20456 / CBS 421 / NBRC 0211 / NRRL Y-12639)</name>
    <name type="common">Saccharomyces dairenensis</name>
    <dbReference type="NCBI Taxonomy" id="1071378"/>
    <lineage>
        <taxon>Eukaryota</taxon>
        <taxon>Fungi</taxon>
        <taxon>Dikarya</taxon>
        <taxon>Ascomycota</taxon>
        <taxon>Saccharomycotina</taxon>
        <taxon>Saccharomycetes</taxon>
        <taxon>Saccharomycetales</taxon>
        <taxon>Saccharomycetaceae</taxon>
        <taxon>Naumovozyma</taxon>
    </lineage>
</organism>
<dbReference type="PANTHER" id="PTHR10412:SF11">
    <property type="entry name" value="MANNOSYL-OLIGOSACCHARIDE GLUCOSIDASE"/>
    <property type="match status" value="1"/>
</dbReference>